<keyword evidence="2" id="KW-0732">Signal</keyword>
<name>A0A4Z2IHA2_9TELE</name>
<accession>A0A4Z2IHA2</accession>
<evidence type="ECO:0000313" key="3">
    <source>
        <dbReference type="EMBL" id="TNN77399.1"/>
    </source>
</evidence>
<protein>
    <submittedName>
        <fullName evidence="3">Uncharacterized protein</fullName>
    </submittedName>
</protein>
<organism evidence="3 4">
    <name type="scientific">Liparis tanakae</name>
    <name type="common">Tanaka's snailfish</name>
    <dbReference type="NCBI Taxonomy" id="230148"/>
    <lineage>
        <taxon>Eukaryota</taxon>
        <taxon>Metazoa</taxon>
        <taxon>Chordata</taxon>
        <taxon>Craniata</taxon>
        <taxon>Vertebrata</taxon>
        <taxon>Euteleostomi</taxon>
        <taxon>Actinopterygii</taxon>
        <taxon>Neopterygii</taxon>
        <taxon>Teleostei</taxon>
        <taxon>Neoteleostei</taxon>
        <taxon>Acanthomorphata</taxon>
        <taxon>Eupercaria</taxon>
        <taxon>Perciformes</taxon>
        <taxon>Cottioidei</taxon>
        <taxon>Cottales</taxon>
        <taxon>Liparidae</taxon>
        <taxon>Liparis</taxon>
    </lineage>
</organism>
<reference evidence="3 4" key="1">
    <citation type="submission" date="2019-03" db="EMBL/GenBank/DDBJ databases">
        <title>First draft genome of Liparis tanakae, snailfish: a comprehensive survey of snailfish specific genes.</title>
        <authorList>
            <person name="Kim W."/>
            <person name="Song I."/>
            <person name="Jeong J.-H."/>
            <person name="Kim D."/>
            <person name="Kim S."/>
            <person name="Ryu S."/>
            <person name="Song J.Y."/>
            <person name="Lee S.K."/>
        </authorList>
    </citation>
    <scope>NUCLEOTIDE SEQUENCE [LARGE SCALE GENOMIC DNA]</scope>
    <source>
        <tissue evidence="3">Muscle</tissue>
    </source>
</reference>
<proteinExistence type="predicted"/>
<keyword evidence="4" id="KW-1185">Reference proteome</keyword>
<evidence type="ECO:0000256" key="1">
    <source>
        <dbReference type="SAM" id="MobiDB-lite"/>
    </source>
</evidence>
<comment type="caution">
    <text evidence="3">The sequence shown here is derived from an EMBL/GenBank/DDBJ whole genome shotgun (WGS) entry which is preliminary data.</text>
</comment>
<dbReference type="EMBL" id="SRLO01000083">
    <property type="protein sequence ID" value="TNN77399.1"/>
    <property type="molecule type" value="Genomic_DNA"/>
</dbReference>
<sequence length="228" mass="25226">MDLFISHALFPTLHAAVVPLRVASGRGATPPTTENKPHKAGNEDEDEAGGVNEPEGEREQCRGTCGGRVRAALTTEDSEQQQLLSKVLFMEARLMANTMNTTGSRICESRPFLSLRLWWNLLIRMAAICCHARAMPCTMDEPVEGGSAAFQTSFLQEGDAVAQYFSLIQVMLRLEQGSTPVVGSSRTTKREPPMKAMEIDSLRFMPPDRAPTRLYLAETMKSNAHWEL</sequence>
<gene>
    <name evidence="3" type="ORF">EYF80_012363</name>
</gene>
<evidence type="ECO:0000256" key="2">
    <source>
        <dbReference type="SAM" id="SignalP"/>
    </source>
</evidence>
<dbReference type="Proteomes" id="UP000314294">
    <property type="component" value="Unassembled WGS sequence"/>
</dbReference>
<feature type="signal peptide" evidence="2">
    <location>
        <begin position="1"/>
        <end position="15"/>
    </location>
</feature>
<feature type="region of interest" description="Disordered" evidence="1">
    <location>
        <begin position="25"/>
        <end position="62"/>
    </location>
</feature>
<evidence type="ECO:0000313" key="4">
    <source>
        <dbReference type="Proteomes" id="UP000314294"/>
    </source>
</evidence>
<feature type="chain" id="PRO_5021207159" evidence="2">
    <location>
        <begin position="16"/>
        <end position="228"/>
    </location>
</feature>
<dbReference type="AlphaFoldDB" id="A0A4Z2IHA2"/>